<name>A0AAV9M951_9SOLN</name>
<dbReference type="Proteomes" id="UP001311915">
    <property type="component" value="Unassembled WGS sequence"/>
</dbReference>
<dbReference type="EMBL" id="JAWPEI010000002">
    <property type="protein sequence ID" value="KAK4734356.1"/>
    <property type="molecule type" value="Genomic_DNA"/>
</dbReference>
<evidence type="ECO:0000313" key="1">
    <source>
        <dbReference type="EMBL" id="KAK4734356.1"/>
    </source>
</evidence>
<dbReference type="PANTHER" id="PTHR32108">
    <property type="entry name" value="DNA-DIRECTED RNA POLYMERASE SUBUNIT ALPHA"/>
    <property type="match status" value="1"/>
</dbReference>
<comment type="caution">
    <text evidence="1">The sequence shown here is derived from an EMBL/GenBank/DDBJ whole genome shotgun (WGS) entry which is preliminary data.</text>
</comment>
<keyword evidence="2" id="KW-1185">Reference proteome</keyword>
<dbReference type="AlphaFoldDB" id="A0AAV9M951"/>
<proteinExistence type="predicted"/>
<protein>
    <submittedName>
        <fullName evidence="1">Uncharacterized protein</fullName>
    </submittedName>
</protein>
<evidence type="ECO:0000313" key="2">
    <source>
        <dbReference type="Proteomes" id="UP001311915"/>
    </source>
</evidence>
<dbReference type="CDD" id="cd00303">
    <property type="entry name" value="retropepsin_like"/>
    <property type="match status" value="1"/>
</dbReference>
<organism evidence="1 2">
    <name type="scientific">Solanum pinnatisectum</name>
    <name type="common">tansyleaf nightshade</name>
    <dbReference type="NCBI Taxonomy" id="50273"/>
    <lineage>
        <taxon>Eukaryota</taxon>
        <taxon>Viridiplantae</taxon>
        <taxon>Streptophyta</taxon>
        <taxon>Embryophyta</taxon>
        <taxon>Tracheophyta</taxon>
        <taxon>Spermatophyta</taxon>
        <taxon>Magnoliopsida</taxon>
        <taxon>eudicotyledons</taxon>
        <taxon>Gunneridae</taxon>
        <taxon>Pentapetalae</taxon>
        <taxon>asterids</taxon>
        <taxon>lamiids</taxon>
        <taxon>Solanales</taxon>
        <taxon>Solanaceae</taxon>
        <taxon>Solanoideae</taxon>
        <taxon>Solaneae</taxon>
        <taxon>Solanum</taxon>
    </lineage>
</organism>
<gene>
    <name evidence="1" type="ORF">R3W88_008617</name>
</gene>
<reference evidence="1 2" key="1">
    <citation type="submission" date="2023-10" db="EMBL/GenBank/DDBJ databases">
        <title>Genome-Wide Identification Analysis in wild type Solanum Pinnatisectum Reveals Some Genes Defensing Phytophthora Infestans.</title>
        <authorList>
            <person name="Sun C."/>
        </authorList>
    </citation>
    <scope>NUCLEOTIDE SEQUENCE [LARGE SCALE GENOMIC DNA]</scope>
    <source>
        <strain evidence="1">LQN</strain>
        <tissue evidence="1">Leaf</tissue>
    </source>
</reference>
<dbReference type="PANTHER" id="PTHR32108:SF10">
    <property type="entry name" value="G-PATCH DOMAIN-CONTAINING PROTEIN"/>
    <property type="match status" value="1"/>
</dbReference>
<accession>A0AAV9M951</accession>
<dbReference type="InterPro" id="IPR021109">
    <property type="entry name" value="Peptidase_aspartic_dom_sf"/>
</dbReference>
<sequence length="401" mass="45299">MIPPSSPRHRLEKTSARIFTPLIESRTKLFERLTAAGYIHPVGPKPIDTSSKFYRPDQRCAYLSNGVGHDTEDCINLKHKIQDLIDQKVVSLQTVAPNVNSNPLSNHRGAIVLIALDDSERAVASLSIREKKEFVIMTPEKVIALVPRETLAQLKFVIETTVSQGITRSGRCNTPEELAQGIQKKDQSKRSISEAEAEELWRKMQSKDYSIVNHLEKTTAQISVWALLMSSQLHRQALMKALDETYIPVGTNSENLATMINQAIRGHRINFCNEELPFEGMMYNKALYVTIMCRDKIVNCVLVDDESGLNICPLSTLRLLKFDLGKLHQNQVNVKAFDGVQRDTLGAVNLDIQMDPVEFNMEFQVLDINTSYNLLLGRPFIHMTGAVPSTLHQLMKFIWKD</sequence>
<dbReference type="Gene3D" id="2.40.70.10">
    <property type="entry name" value="Acid Proteases"/>
    <property type="match status" value="1"/>
</dbReference>